<feature type="non-terminal residue" evidence="10">
    <location>
        <position position="1"/>
    </location>
</feature>
<keyword evidence="3" id="KW-0677">Repeat</keyword>
<keyword evidence="6 7" id="KW-0472">Membrane</keyword>
<dbReference type="InterPro" id="IPR046342">
    <property type="entry name" value="CBS_dom_sf"/>
</dbReference>
<evidence type="ECO:0000256" key="3">
    <source>
        <dbReference type="ARBA" id="ARBA00022737"/>
    </source>
</evidence>
<reference evidence="10" key="1">
    <citation type="submission" date="2018-06" db="EMBL/GenBank/DDBJ databases">
        <authorList>
            <person name="Zhirakovskaya E."/>
        </authorList>
    </citation>
    <scope>NUCLEOTIDE SEQUENCE</scope>
</reference>
<dbReference type="SMART" id="SM01091">
    <property type="entry name" value="CorC_HlyC"/>
    <property type="match status" value="1"/>
</dbReference>
<dbReference type="AlphaFoldDB" id="A0A3B0V5T9"/>
<comment type="subcellular location">
    <subcellularLocation>
        <location evidence="1">Membrane</location>
        <topology evidence="1">Multi-pass membrane protein</topology>
    </subcellularLocation>
</comment>
<dbReference type="InterPro" id="IPR000644">
    <property type="entry name" value="CBS_dom"/>
</dbReference>
<dbReference type="SUPFAM" id="SSF56176">
    <property type="entry name" value="FAD-binding/transporter-associated domain-like"/>
    <property type="match status" value="1"/>
</dbReference>
<feature type="transmembrane region" description="Helical" evidence="7">
    <location>
        <begin position="97"/>
        <end position="118"/>
    </location>
</feature>
<dbReference type="PANTHER" id="PTHR22777">
    <property type="entry name" value="HEMOLYSIN-RELATED"/>
    <property type="match status" value="1"/>
</dbReference>
<feature type="domain" description="CBS" evidence="8">
    <location>
        <begin position="278"/>
        <end position="335"/>
    </location>
</feature>
<evidence type="ECO:0000256" key="6">
    <source>
        <dbReference type="ARBA" id="ARBA00023136"/>
    </source>
</evidence>
<organism evidence="10">
    <name type="scientific">hydrothermal vent metagenome</name>
    <dbReference type="NCBI Taxonomy" id="652676"/>
    <lineage>
        <taxon>unclassified sequences</taxon>
        <taxon>metagenomes</taxon>
        <taxon>ecological metagenomes</taxon>
    </lineage>
</organism>
<evidence type="ECO:0000256" key="4">
    <source>
        <dbReference type="ARBA" id="ARBA00022989"/>
    </source>
</evidence>
<dbReference type="Gene3D" id="3.10.580.10">
    <property type="entry name" value="CBS-domain"/>
    <property type="match status" value="1"/>
</dbReference>
<evidence type="ECO:0000256" key="5">
    <source>
        <dbReference type="ARBA" id="ARBA00023122"/>
    </source>
</evidence>
<name>A0A3B0V5T9_9ZZZZ</name>
<dbReference type="Pfam" id="PF03471">
    <property type="entry name" value="CorC_HlyC"/>
    <property type="match status" value="1"/>
</dbReference>
<evidence type="ECO:0000313" key="10">
    <source>
        <dbReference type="EMBL" id="VAW27404.1"/>
    </source>
</evidence>
<dbReference type="EMBL" id="UOET01000106">
    <property type="protein sequence ID" value="VAW27404.1"/>
    <property type="molecule type" value="Genomic_DNA"/>
</dbReference>
<dbReference type="PROSITE" id="PS51371">
    <property type="entry name" value="CBS"/>
    <property type="match status" value="1"/>
</dbReference>
<evidence type="ECO:0000256" key="1">
    <source>
        <dbReference type="ARBA" id="ARBA00004141"/>
    </source>
</evidence>
<dbReference type="CDD" id="cd04590">
    <property type="entry name" value="CBS_pair_CorC_HlyC_assoc"/>
    <property type="match status" value="1"/>
</dbReference>
<feature type="transmembrane region" description="Helical" evidence="7">
    <location>
        <begin position="6"/>
        <end position="27"/>
    </location>
</feature>
<keyword evidence="5" id="KW-0129">CBS domain</keyword>
<dbReference type="GO" id="GO:0005886">
    <property type="term" value="C:plasma membrane"/>
    <property type="evidence" value="ECO:0007669"/>
    <property type="project" value="TreeGrafter"/>
</dbReference>
<keyword evidence="2 7" id="KW-0812">Transmembrane</keyword>
<protein>
    <submittedName>
        <fullName evidence="10">Hemolysins and related proteins containing CBS domains</fullName>
    </submittedName>
</protein>
<dbReference type="InterPro" id="IPR005170">
    <property type="entry name" value="Transptr-assoc_dom"/>
</dbReference>
<keyword evidence="4 7" id="KW-1133">Transmembrane helix</keyword>
<dbReference type="PROSITE" id="PS51846">
    <property type="entry name" value="CNNM"/>
    <property type="match status" value="1"/>
</dbReference>
<sequence length="423" mass="49086">TVNTVWIVIFLSLLLSAFFSGMEIAFVSSSRLKQELDLKKGLLPAKILSSFYTHPSKFIGALLLGNNISLVIYGIAMVQVLNPVILHWLPATMQSEFYLLLFQTILATLLILIVSEFIPKILFRINPNTILKTFAIPVWLFYYLFYPVIFLYIGISEWIIRLFLRVDVSVDKYTFSAIDLNEYVQELHKEKQEDEPFVQEIQMMQNAIEFKNIKLRDCMIPRTEIVASDINEKIQDLRKLFTETGHSKIMIYEDSIDNLLGYVHAYDMFKYPVNIREVMRPAEIFPETMAASEVLSLFIKKHKSVAIVVDEFGGTSGMVTMEDIIEEIFGEIEDEYDTDEVIEKQLSDTEFVFSARIEIDYLNEKYNFALPESEEYETIAGFILHHHESIPLINEEIEIPPYTFKILKASGNRLEEIRMMIKK</sequence>
<feature type="domain" description="CNNM transmembrane" evidence="9">
    <location>
        <begin position="1"/>
        <end position="187"/>
    </location>
</feature>
<gene>
    <name evidence="10" type="ORF">MNBD_BACTEROID07-1905</name>
</gene>
<dbReference type="Pfam" id="PF01595">
    <property type="entry name" value="CNNM"/>
    <property type="match status" value="1"/>
</dbReference>
<dbReference type="InterPro" id="IPR016169">
    <property type="entry name" value="FAD-bd_PCMH_sub2"/>
</dbReference>
<dbReference type="Pfam" id="PF00571">
    <property type="entry name" value="CBS"/>
    <property type="match status" value="1"/>
</dbReference>
<dbReference type="SUPFAM" id="SSF54631">
    <property type="entry name" value="CBS-domain pair"/>
    <property type="match status" value="1"/>
</dbReference>
<dbReference type="InterPro" id="IPR044751">
    <property type="entry name" value="Ion_transp-like_CBS"/>
</dbReference>
<dbReference type="InterPro" id="IPR002550">
    <property type="entry name" value="CNNM"/>
</dbReference>
<accession>A0A3B0V5T9</accession>
<feature type="transmembrane region" description="Helical" evidence="7">
    <location>
        <begin position="130"/>
        <end position="155"/>
    </location>
</feature>
<dbReference type="Gene3D" id="3.30.465.10">
    <property type="match status" value="1"/>
</dbReference>
<evidence type="ECO:0000256" key="7">
    <source>
        <dbReference type="SAM" id="Phobius"/>
    </source>
</evidence>
<proteinExistence type="predicted"/>
<evidence type="ECO:0000256" key="2">
    <source>
        <dbReference type="ARBA" id="ARBA00022692"/>
    </source>
</evidence>
<evidence type="ECO:0000259" key="9">
    <source>
        <dbReference type="PROSITE" id="PS51846"/>
    </source>
</evidence>
<dbReference type="InterPro" id="IPR036318">
    <property type="entry name" value="FAD-bd_PCMH-like_sf"/>
</dbReference>
<evidence type="ECO:0000259" key="8">
    <source>
        <dbReference type="PROSITE" id="PS51371"/>
    </source>
</evidence>
<dbReference type="PANTHER" id="PTHR22777:SF17">
    <property type="entry name" value="UPF0053 PROTEIN SLL0260"/>
    <property type="match status" value="1"/>
</dbReference>
<dbReference type="GO" id="GO:0050660">
    <property type="term" value="F:flavin adenine dinucleotide binding"/>
    <property type="evidence" value="ECO:0007669"/>
    <property type="project" value="InterPro"/>
</dbReference>